<dbReference type="OrthoDB" id="3556295at2759"/>
<sequence>MSSKTYLKKVGVLSPLREEKGLRKTSAEIRIATHPSISVEEPGFDRRSVSGATVENRLANGETPPDRAIIRLNCIREEANLIHLQEFAKRRCQKIYLFPARHDAPTGMNLDPFTLLRMLYQVGEQGYLKGLGYFAFTKGMPIMLQQNTNTYAGLVNGMRGTAEEVVLDTNVQGLHMTIFRIPSWMELDDQFILCTVPLLCVLIRPTHDHNLSFSHVPSGLVPAFPAPLTLGFVFTDYKSQGSTFTSLILYLLFGRQRGVDQHGKWTSISVQLRRVKSLSGVWLREPITLEDISFVPHEDLQVELSRLESLEQQTISLWTESCNL</sequence>
<dbReference type="Proteomes" id="UP000054321">
    <property type="component" value="Unassembled WGS sequence"/>
</dbReference>
<dbReference type="HOGENOM" id="CLU_079127_0_0_1"/>
<proteinExistence type="predicted"/>
<gene>
    <name evidence="1" type="ORF">OIDMADRAFT_62391</name>
</gene>
<dbReference type="SUPFAM" id="SSF52540">
    <property type="entry name" value="P-loop containing nucleoside triphosphate hydrolases"/>
    <property type="match status" value="1"/>
</dbReference>
<name>A0A0C3GM56_OIDMZ</name>
<reference evidence="1 2" key="1">
    <citation type="submission" date="2014-04" db="EMBL/GenBank/DDBJ databases">
        <authorList>
            <consortium name="DOE Joint Genome Institute"/>
            <person name="Kuo A."/>
            <person name="Martino E."/>
            <person name="Perotto S."/>
            <person name="Kohler A."/>
            <person name="Nagy L.G."/>
            <person name="Floudas D."/>
            <person name="Copeland A."/>
            <person name="Barry K.W."/>
            <person name="Cichocki N."/>
            <person name="Veneault-Fourrey C."/>
            <person name="LaButti K."/>
            <person name="Lindquist E.A."/>
            <person name="Lipzen A."/>
            <person name="Lundell T."/>
            <person name="Morin E."/>
            <person name="Murat C."/>
            <person name="Sun H."/>
            <person name="Tunlid A."/>
            <person name="Henrissat B."/>
            <person name="Grigoriev I.V."/>
            <person name="Hibbett D.S."/>
            <person name="Martin F."/>
            <person name="Nordberg H.P."/>
            <person name="Cantor M.N."/>
            <person name="Hua S.X."/>
        </authorList>
    </citation>
    <scope>NUCLEOTIDE SEQUENCE [LARGE SCALE GENOMIC DNA]</scope>
    <source>
        <strain evidence="1 2">Zn</strain>
    </source>
</reference>
<keyword evidence="2" id="KW-1185">Reference proteome</keyword>
<accession>A0A0C3GM56</accession>
<evidence type="ECO:0000313" key="2">
    <source>
        <dbReference type="Proteomes" id="UP000054321"/>
    </source>
</evidence>
<dbReference type="AlphaFoldDB" id="A0A0C3GM56"/>
<dbReference type="InterPro" id="IPR027417">
    <property type="entry name" value="P-loop_NTPase"/>
</dbReference>
<organism evidence="1 2">
    <name type="scientific">Oidiodendron maius (strain Zn)</name>
    <dbReference type="NCBI Taxonomy" id="913774"/>
    <lineage>
        <taxon>Eukaryota</taxon>
        <taxon>Fungi</taxon>
        <taxon>Dikarya</taxon>
        <taxon>Ascomycota</taxon>
        <taxon>Pezizomycotina</taxon>
        <taxon>Leotiomycetes</taxon>
        <taxon>Leotiomycetes incertae sedis</taxon>
        <taxon>Myxotrichaceae</taxon>
        <taxon>Oidiodendron</taxon>
    </lineage>
</organism>
<dbReference type="EMBL" id="KN832914">
    <property type="protein sequence ID" value="KIM92624.1"/>
    <property type="molecule type" value="Genomic_DNA"/>
</dbReference>
<reference evidence="2" key="2">
    <citation type="submission" date="2015-01" db="EMBL/GenBank/DDBJ databases">
        <title>Evolutionary Origins and Diversification of the Mycorrhizal Mutualists.</title>
        <authorList>
            <consortium name="DOE Joint Genome Institute"/>
            <consortium name="Mycorrhizal Genomics Consortium"/>
            <person name="Kohler A."/>
            <person name="Kuo A."/>
            <person name="Nagy L.G."/>
            <person name="Floudas D."/>
            <person name="Copeland A."/>
            <person name="Barry K.W."/>
            <person name="Cichocki N."/>
            <person name="Veneault-Fourrey C."/>
            <person name="LaButti K."/>
            <person name="Lindquist E.A."/>
            <person name="Lipzen A."/>
            <person name="Lundell T."/>
            <person name="Morin E."/>
            <person name="Murat C."/>
            <person name="Riley R."/>
            <person name="Ohm R."/>
            <person name="Sun H."/>
            <person name="Tunlid A."/>
            <person name="Henrissat B."/>
            <person name="Grigoriev I.V."/>
            <person name="Hibbett D.S."/>
            <person name="Martin F."/>
        </authorList>
    </citation>
    <scope>NUCLEOTIDE SEQUENCE [LARGE SCALE GENOMIC DNA]</scope>
    <source>
        <strain evidence="2">Zn</strain>
    </source>
</reference>
<protein>
    <submittedName>
        <fullName evidence="1">Uncharacterized protein</fullName>
    </submittedName>
</protein>
<evidence type="ECO:0000313" key="1">
    <source>
        <dbReference type="EMBL" id="KIM92624.1"/>
    </source>
</evidence>
<dbReference type="InParanoid" id="A0A0C3GM56"/>